<evidence type="ECO:0000313" key="3">
    <source>
        <dbReference type="Proteomes" id="UP000295763"/>
    </source>
</evidence>
<evidence type="ECO:0000256" key="1">
    <source>
        <dbReference type="SAM" id="MobiDB-lite"/>
    </source>
</evidence>
<accession>A0A4R2SSG5</accession>
<protein>
    <submittedName>
        <fullName evidence="2">Uncharacterized protein</fullName>
    </submittedName>
</protein>
<feature type="non-terminal residue" evidence="2">
    <location>
        <position position="104"/>
    </location>
</feature>
<dbReference type="EMBL" id="SLYB01000037">
    <property type="protein sequence ID" value="TCP91184.1"/>
    <property type="molecule type" value="Genomic_DNA"/>
</dbReference>
<dbReference type="Proteomes" id="UP000295763">
    <property type="component" value="Unassembled WGS sequence"/>
</dbReference>
<name>A0A4R2SSG5_9PAST</name>
<proteinExistence type="predicted"/>
<comment type="caution">
    <text evidence="2">The sequence shown here is derived from an EMBL/GenBank/DDBJ whole genome shotgun (WGS) entry which is preliminary data.</text>
</comment>
<reference evidence="2 3" key="1">
    <citation type="submission" date="2019-03" db="EMBL/GenBank/DDBJ databases">
        <title>Genomic Encyclopedia of Type Strains, Phase IV (KMG-IV): sequencing the most valuable type-strain genomes for metagenomic binning, comparative biology and taxonomic classification.</title>
        <authorList>
            <person name="Goeker M."/>
        </authorList>
    </citation>
    <scope>NUCLEOTIDE SEQUENCE [LARGE SCALE GENOMIC DNA]</scope>
    <source>
        <strain evidence="2 3">DSM 28404</strain>
    </source>
</reference>
<organism evidence="2 3">
    <name type="scientific">Cricetibacter osteomyelitidis</name>
    <dbReference type="NCBI Taxonomy" id="1521931"/>
    <lineage>
        <taxon>Bacteria</taxon>
        <taxon>Pseudomonadati</taxon>
        <taxon>Pseudomonadota</taxon>
        <taxon>Gammaproteobacteria</taxon>
        <taxon>Pasteurellales</taxon>
        <taxon>Pasteurellaceae</taxon>
        <taxon>Cricetibacter</taxon>
    </lineage>
</organism>
<dbReference type="AlphaFoldDB" id="A0A4R2SSG5"/>
<sequence>MYDKIASVKKQSGIHPVGSPRWNKGSNLPNVAFRKEIRAGVKMALEQEANEINGDLTKPLNYLRPWSHYRRFEPEQEYFKHIVDVLTELLFNNWTTTDTAVRAA</sequence>
<evidence type="ECO:0000313" key="2">
    <source>
        <dbReference type="EMBL" id="TCP91184.1"/>
    </source>
</evidence>
<feature type="region of interest" description="Disordered" evidence="1">
    <location>
        <begin position="1"/>
        <end position="21"/>
    </location>
</feature>
<gene>
    <name evidence="2" type="ORF">EDC44_13720</name>
</gene>
<keyword evidence="3" id="KW-1185">Reference proteome</keyword>